<reference evidence="4" key="1">
    <citation type="submission" date="2022-01" db="EMBL/GenBank/DDBJ databases">
        <title>Genome Sequence Resource for Two Populations of Ditylenchus destructor, the Migratory Endoparasitic Phytonematode.</title>
        <authorList>
            <person name="Zhang H."/>
            <person name="Lin R."/>
            <person name="Xie B."/>
        </authorList>
    </citation>
    <scope>NUCLEOTIDE SEQUENCE</scope>
    <source>
        <strain evidence="4">BazhouSP</strain>
    </source>
</reference>
<organism evidence="4 5">
    <name type="scientific">Ditylenchus destructor</name>
    <dbReference type="NCBI Taxonomy" id="166010"/>
    <lineage>
        <taxon>Eukaryota</taxon>
        <taxon>Metazoa</taxon>
        <taxon>Ecdysozoa</taxon>
        <taxon>Nematoda</taxon>
        <taxon>Chromadorea</taxon>
        <taxon>Rhabditida</taxon>
        <taxon>Tylenchina</taxon>
        <taxon>Tylenchomorpha</taxon>
        <taxon>Sphaerularioidea</taxon>
        <taxon>Anguinidae</taxon>
        <taxon>Anguininae</taxon>
        <taxon>Ditylenchus</taxon>
    </lineage>
</organism>
<keyword evidence="2" id="KW-0732">Signal</keyword>
<comment type="caution">
    <text evidence="4">The sequence shown here is derived from an EMBL/GenBank/DDBJ whole genome shotgun (WGS) entry which is preliminary data.</text>
</comment>
<dbReference type="Proteomes" id="UP001201812">
    <property type="component" value="Unassembled WGS sequence"/>
</dbReference>
<feature type="domain" description="C-type lectin" evidence="3">
    <location>
        <begin position="54"/>
        <end position="182"/>
    </location>
</feature>
<feature type="chain" id="PRO_5042094079" evidence="2">
    <location>
        <begin position="19"/>
        <end position="277"/>
    </location>
</feature>
<dbReference type="CDD" id="cd00037">
    <property type="entry name" value="CLECT"/>
    <property type="match status" value="1"/>
</dbReference>
<dbReference type="InterPro" id="IPR050828">
    <property type="entry name" value="C-type_lectin/matrix_domain"/>
</dbReference>
<sequence length="277" mass="32320">MHYELYPIILLLAPFIACDRYYPGWNEATISLSKTPAIANGWVHFNNNRDAGLYKVFTDQSMDFFEAQQNCREFGAHLASFSSEEEFKFLVSLADRNNFWLGLFHRGEKLPAVPNYKLYFTDHTPYTLSEDEADHAKYWGKYYTDDIHHRYAQTTRTNSYAFDPNNDEGKQHCAYLSFGSAWYMNGDKLDDWSCDQPKDAHICRYLPKTEKLEPAFTESEWSKVRFGSKEPNQTKLKSTENREKTEEIMETTPDALEADVPSRIRKFINAFRSNLGK</sequence>
<dbReference type="PANTHER" id="PTHR45710">
    <property type="entry name" value="C-TYPE LECTIN DOMAIN-CONTAINING PROTEIN 180"/>
    <property type="match status" value="1"/>
</dbReference>
<evidence type="ECO:0000256" key="1">
    <source>
        <dbReference type="SAM" id="MobiDB-lite"/>
    </source>
</evidence>
<dbReference type="InterPro" id="IPR001304">
    <property type="entry name" value="C-type_lectin-like"/>
</dbReference>
<evidence type="ECO:0000313" key="5">
    <source>
        <dbReference type="Proteomes" id="UP001201812"/>
    </source>
</evidence>
<dbReference type="Gene3D" id="3.10.100.10">
    <property type="entry name" value="Mannose-Binding Protein A, subunit A"/>
    <property type="match status" value="1"/>
</dbReference>
<feature type="signal peptide" evidence="2">
    <location>
        <begin position="1"/>
        <end position="18"/>
    </location>
</feature>
<dbReference type="InterPro" id="IPR016186">
    <property type="entry name" value="C-type_lectin-like/link_sf"/>
</dbReference>
<dbReference type="SUPFAM" id="SSF56436">
    <property type="entry name" value="C-type lectin-like"/>
    <property type="match status" value="1"/>
</dbReference>
<evidence type="ECO:0000259" key="3">
    <source>
        <dbReference type="PROSITE" id="PS50041"/>
    </source>
</evidence>
<feature type="region of interest" description="Disordered" evidence="1">
    <location>
        <begin position="227"/>
        <end position="251"/>
    </location>
</feature>
<feature type="compositionally biased region" description="Basic and acidic residues" evidence="1">
    <location>
        <begin position="237"/>
        <end position="247"/>
    </location>
</feature>
<evidence type="ECO:0000313" key="4">
    <source>
        <dbReference type="EMBL" id="KAI1719157.1"/>
    </source>
</evidence>
<dbReference type="PANTHER" id="PTHR45710:SF26">
    <property type="entry name" value="RH26557P"/>
    <property type="match status" value="1"/>
</dbReference>
<dbReference type="SMART" id="SM00034">
    <property type="entry name" value="CLECT"/>
    <property type="match status" value="1"/>
</dbReference>
<dbReference type="InterPro" id="IPR016187">
    <property type="entry name" value="CTDL_fold"/>
</dbReference>
<dbReference type="PROSITE" id="PS50041">
    <property type="entry name" value="C_TYPE_LECTIN_2"/>
    <property type="match status" value="1"/>
</dbReference>
<name>A0AAD4R9U6_9BILA</name>
<gene>
    <name evidence="4" type="ORF">DdX_06285</name>
</gene>
<proteinExistence type="predicted"/>
<dbReference type="Pfam" id="PF00059">
    <property type="entry name" value="Lectin_C"/>
    <property type="match status" value="1"/>
</dbReference>
<keyword evidence="5" id="KW-1185">Reference proteome</keyword>
<dbReference type="EMBL" id="JAKKPZ010000007">
    <property type="protein sequence ID" value="KAI1719157.1"/>
    <property type="molecule type" value="Genomic_DNA"/>
</dbReference>
<accession>A0AAD4R9U6</accession>
<dbReference type="AlphaFoldDB" id="A0AAD4R9U6"/>
<protein>
    <submittedName>
        <fullName evidence="4">Lectin c-type domain-containing protein</fullName>
    </submittedName>
</protein>
<evidence type="ECO:0000256" key="2">
    <source>
        <dbReference type="SAM" id="SignalP"/>
    </source>
</evidence>